<evidence type="ECO:0000313" key="2">
    <source>
        <dbReference type="Proteomes" id="UP001152759"/>
    </source>
</evidence>
<reference evidence="1" key="1">
    <citation type="submission" date="2021-12" db="EMBL/GenBank/DDBJ databases">
        <authorList>
            <person name="King R."/>
        </authorList>
    </citation>
    <scope>NUCLEOTIDE SEQUENCE</scope>
</reference>
<dbReference type="Proteomes" id="UP001152759">
    <property type="component" value="Chromosome 6"/>
</dbReference>
<sequence>MNTAALTAIEKCSLLWDETYEADVLAHLSCQAAGGKKRSRTYYHARENYSITEFLGVKRVARKKDSLLMVTKPRAYQTIEDIHTSLNHKGTWEKDTVAVLSGHGNFGRQLLRIGMSPGECEREYCPDCPGQIDTVEHRIRACPYFDDARTAPSEAVEADVTVCPFSRIGRRLGRSVDPTLLSPFNAFRDVETD</sequence>
<name>A0A9P0F4V9_BEMTA</name>
<organism evidence="1 2">
    <name type="scientific">Bemisia tabaci</name>
    <name type="common">Sweetpotato whitefly</name>
    <name type="synonym">Aleurodes tabaci</name>
    <dbReference type="NCBI Taxonomy" id="7038"/>
    <lineage>
        <taxon>Eukaryota</taxon>
        <taxon>Metazoa</taxon>
        <taxon>Ecdysozoa</taxon>
        <taxon>Arthropoda</taxon>
        <taxon>Hexapoda</taxon>
        <taxon>Insecta</taxon>
        <taxon>Pterygota</taxon>
        <taxon>Neoptera</taxon>
        <taxon>Paraneoptera</taxon>
        <taxon>Hemiptera</taxon>
        <taxon>Sternorrhyncha</taxon>
        <taxon>Aleyrodoidea</taxon>
        <taxon>Aleyrodidae</taxon>
        <taxon>Aleyrodinae</taxon>
        <taxon>Bemisia</taxon>
    </lineage>
</organism>
<dbReference type="AlphaFoldDB" id="A0A9P0F4V9"/>
<accession>A0A9P0F4V9</accession>
<proteinExistence type="predicted"/>
<gene>
    <name evidence="1" type="ORF">BEMITA_LOCUS10663</name>
</gene>
<protein>
    <recommendedName>
        <fullName evidence="3">Reverse transcriptase</fullName>
    </recommendedName>
</protein>
<evidence type="ECO:0000313" key="1">
    <source>
        <dbReference type="EMBL" id="CAH0392107.1"/>
    </source>
</evidence>
<keyword evidence="2" id="KW-1185">Reference proteome</keyword>
<evidence type="ECO:0008006" key="3">
    <source>
        <dbReference type="Google" id="ProtNLM"/>
    </source>
</evidence>
<dbReference type="EMBL" id="OU963867">
    <property type="protein sequence ID" value="CAH0392107.1"/>
    <property type="molecule type" value="Genomic_DNA"/>
</dbReference>